<dbReference type="OrthoDB" id="6069426at2759"/>
<evidence type="ECO:0000313" key="1">
    <source>
        <dbReference type="EMBL" id="CAG2244389.1"/>
    </source>
</evidence>
<comment type="caution">
    <text evidence="1">The sequence shown here is derived from an EMBL/GenBank/DDBJ whole genome shotgun (WGS) entry which is preliminary data.</text>
</comment>
<reference evidence="1" key="1">
    <citation type="submission" date="2021-03" db="EMBL/GenBank/DDBJ databases">
        <authorList>
            <person name="Bekaert M."/>
        </authorList>
    </citation>
    <scope>NUCLEOTIDE SEQUENCE</scope>
</reference>
<dbReference type="PANTHER" id="PTHR46601">
    <property type="entry name" value="ULP_PROTEASE DOMAIN-CONTAINING PROTEIN"/>
    <property type="match status" value="1"/>
</dbReference>
<organism evidence="1 2">
    <name type="scientific">Mytilus edulis</name>
    <name type="common">Blue mussel</name>
    <dbReference type="NCBI Taxonomy" id="6550"/>
    <lineage>
        <taxon>Eukaryota</taxon>
        <taxon>Metazoa</taxon>
        <taxon>Spiralia</taxon>
        <taxon>Lophotrochozoa</taxon>
        <taxon>Mollusca</taxon>
        <taxon>Bivalvia</taxon>
        <taxon>Autobranchia</taxon>
        <taxon>Pteriomorphia</taxon>
        <taxon>Mytilida</taxon>
        <taxon>Mytiloidea</taxon>
        <taxon>Mytilidae</taxon>
        <taxon>Mytilinae</taxon>
        <taxon>Mytilus</taxon>
    </lineage>
</organism>
<name>A0A8S3UES0_MYTED</name>
<sequence length="154" mass="17515">MTSLKSFCGVSDSLQHDPISVWAYLKPILMQIRSEYPEVDTLHFYSDGPSSQYKQKMNFYLFSIEVFDHGFKQASWNFHAAGHGKGIPDGIGASVKRSADLKSETWSRYCNVTDLCKQIWEANSSVNVYLIKEKDILDIESKVRSSNLKTIPEP</sequence>
<proteinExistence type="predicted"/>
<keyword evidence="2" id="KW-1185">Reference proteome</keyword>
<gene>
    <name evidence="1" type="ORF">MEDL_56441</name>
</gene>
<dbReference type="PANTHER" id="PTHR46601:SF1">
    <property type="entry name" value="ADF-H DOMAIN-CONTAINING PROTEIN"/>
    <property type="match status" value="1"/>
</dbReference>
<protein>
    <submittedName>
        <fullName evidence="1">Uncharacterized protein</fullName>
    </submittedName>
</protein>
<evidence type="ECO:0000313" key="2">
    <source>
        <dbReference type="Proteomes" id="UP000683360"/>
    </source>
</evidence>
<accession>A0A8S3UES0</accession>
<dbReference type="Proteomes" id="UP000683360">
    <property type="component" value="Unassembled WGS sequence"/>
</dbReference>
<dbReference type="EMBL" id="CAJPWZ010002736">
    <property type="protein sequence ID" value="CAG2244389.1"/>
    <property type="molecule type" value="Genomic_DNA"/>
</dbReference>
<dbReference type="AlphaFoldDB" id="A0A8S3UES0"/>